<feature type="non-terminal residue" evidence="2">
    <location>
        <position position="1"/>
    </location>
</feature>
<dbReference type="InterPro" id="IPR036873">
    <property type="entry name" value="Rhodanese-like_dom_sf"/>
</dbReference>
<dbReference type="SUPFAM" id="SSF52821">
    <property type="entry name" value="Rhodanese/Cell cycle control phosphatase"/>
    <property type="match status" value="1"/>
</dbReference>
<dbReference type="Pfam" id="PF00581">
    <property type="entry name" value="Rhodanese"/>
    <property type="match status" value="1"/>
</dbReference>
<name>A0A6G1KJY2_9PLEO</name>
<dbReference type="Gene3D" id="3.40.250.10">
    <property type="entry name" value="Rhodanese-like domain"/>
    <property type="match status" value="1"/>
</dbReference>
<gene>
    <name evidence="2" type="ORF">K504DRAFT_371567</name>
</gene>
<reference evidence="2" key="1">
    <citation type="journal article" date="2020" name="Stud. Mycol.">
        <title>101 Dothideomycetes genomes: a test case for predicting lifestyles and emergence of pathogens.</title>
        <authorList>
            <person name="Haridas S."/>
            <person name="Albert R."/>
            <person name="Binder M."/>
            <person name="Bloem J."/>
            <person name="Labutti K."/>
            <person name="Salamov A."/>
            <person name="Andreopoulos B."/>
            <person name="Baker S."/>
            <person name="Barry K."/>
            <person name="Bills G."/>
            <person name="Bluhm B."/>
            <person name="Cannon C."/>
            <person name="Castanera R."/>
            <person name="Culley D."/>
            <person name="Daum C."/>
            <person name="Ezra D."/>
            <person name="Gonzalez J."/>
            <person name="Henrissat B."/>
            <person name="Kuo A."/>
            <person name="Liang C."/>
            <person name="Lipzen A."/>
            <person name="Lutzoni F."/>
            <person name="Magnuson J."/>
            <person name="Mondo S."/>
            <person name="Nolan M."/>
            <person name="Ohm R."/>
            <person name="Pangilinan J."/>
            <person name="Park H.-J."/>
            <person name="Ramirez L."/>
            <person name="Alfaro M."/>
            <person name="Sun H."/>
            <person name="Tritt A."/>
            <person name="Yoshinaga Y."/>
            <person name="Zwiers L.-H."/>
            <person name="Turgeon B."/>
            <person name="Goodwin S."/>
            <person name="Spatafora J."/>
            <person name="Crous P."/>
            <person name="Grigoriev I."/>
        </authorList>
    </citation>
    <scope>NUCLEOTIDE SEQUENCE</scope>
    <source>
        <strain evidence="2">CBS 279.74</strain>
    </source>
</reference>
<evidence type="ECO:0000313" key="2">
    <source>
        <dbReference type="EMBL" id="KAF2713149.1"/>
    </source>
</evidence>
<dbReference type="PROSITE" id="PS50206">
    <property type="entry name" value="RHODANESE_3"/>
    <property type="match status" value="1"/>
</dbReference>
<dbReference type="SMART" id="SM00450">
    <property type="entry name" value="RHOD"/>
    <property type="match status" value="1"/>
</dbReference>
<dbReference type="GO" id="GO:0005739">
    <property type="term" value="C:mitochondrion"/>
    <property type="evidence" value="ECO:0007669"/>
    <property type="project" value="TreeGrafter"/>
</dbReference>
<dbReference type="PANTHER" id="PTHR44086">
    <property type="entry name" value="THIOSULFATE SULFURTRANSFERASE RDL2, MITOCHONDRIAL-RELATED"/>
    <property type="match status" value="1"/>
</dbReference>
<dbReference type="EMBL" id="MU005765">
    <property type="protein sequence ID" value="KAF2713149.1"/>
    <property type="molecule type" value="Genomic_DNA"/>
</dbReference>
<organism evidence="2 3">
    <name type="scientific">Pleomassaria siparia CBS 279.74</name>
    <dbReference type="NCBI Taxonomy" id="1314801"/>
    <lineage>
        <taxon>Eukaryota</taxon>
        <taxon>Fungi</taxon>
        <taxon>Dikarya</taxon>
        <taxon>Ascomycota</taxon>
        <taxon>Pezizomycotina</taxon>
        <taxon>Dothideomycetes</taxon>
        <taxon>Pleosporomycetidae</taxon>
        <taxon>Pleosporales</taxon>
        <taxon>Pleomassariaceae</taxon>
        <taxon>Pleomassaria</taxon>
    </lineage>
</organism>
<evidence type="ECO:0000313" key="3">
    <source>
        <dbReference type="Proteomes" id="UP000799428"/>
    </source>
</evidence>
<dbReference type="PANTHER" id="PTHR44086:SF10">
    <property type="entry name" value="THIOSULFATE SULFURTRANSFERASE_RHODANESE-LIKE DOMAIN-CONTAINING PROTEIN 3"/>
    <property type="match status" value="1"/>
</dbReference>
<dbReference type="CDD" id="cd01519">
    <property type="entry name" value="RHOD_HSP67B2"/>
    <property type="match status" value="1"/>
</dbReference>
<keyword evidence="3" id="KW-1185">Reference proteome</keyword>
<sequence length="97" mass="10981">LLIDVRESHEYKPSHIPTAINIPISSQPDALLLSPEDFEDRFGFEKPDVEREVVFYCKAGVRSRFAADVAKRAGFRSVGEYPGSWVDWVGRGGKEER</sequence>
<dbReference type="Proteomes" id="UP000799428">
    <property type="component" value="Unassembled WGS sequence"/>
</dbReference>
<evidence type="ECO:0000259" key="1">
    <source>
        <dbReference type="PROSITE" id="PS50206"/>
    </source>
</evidence>
<dbReference type="InterPro" id="IPR001763">
    <property type="entry name" value="Rhodanese-like_dom"/>
</dbReference>
<dbReference type="OrthoDB" id="566238at2759"/>
<dbReference type="GO" id="GO:0004792">
    <property type="term" value="F:thiosulfate-cyanide sulfurtransferase activity"/>
    <property type="evidence" value="ECO:0007669"/>
    <property type="project" value="TreeGrafter"/>
</dbReference>
<protein>
    <submittedName>
        <fullName evidence="2">Rhodanese-like protein</fullName>
    </submittedName>
</protein>
<accession>A0A6G1KJY2</accession>
<proteinExistence type="predicted"/>
<dbReference type="AlphaFoldDB" id="A0A6G1KJY2"/>
<feature type="domain" description="Rhodanese" evidence="1">
    <location>
        <begin position="1"/>
        <end position="97"/>
    </location>
</feature>